<evidence type="ECO:0000256" key="2">
    <source>
        <dbReference type="ARBA" id="ARBA00022475"/>
    </source>
</evidence>
<dbReference type="PANTHER" id="PTHR33545">
    <property type="entry name" value="UPF0750 MEMBRANE PROTEIN YITT-RELATED"/>
    <property type="match status" value="1"/>
</dbReference>
<accession>A0ABN6XAD1</accession>
<keyword evidence="2" id="KW-1003">Cell membrane</keyword>
<name>A0ABN6XAD1_9CELL</name>
<feature type="transmembrane region" description="Helical" evidence="6">
    <location>
        <begin position="24"/>
        <end position="44"/>
    </location>
</feature>
<evidence type="ECO:0000313" key="8">
    <source>
        <dbReference type="Proteomes" id="UP001321475"/>
    </source>
</evidence>
<dbReference type="PANTHER" id="PTHR33545:SF5">
    <property type="entry name" value="UPF0750 MEMBRANE PROTEIN YITT"/>
    <property type="match status" value="1"/>
</dbReference>
<dbReference type="Pfam" id="PF02588">
    <property type="entry name" value="YitT_membrane"/>
    <property type="match status" value="1"/>
</dbReference>
<evidence type="ECO:0000256" key="1">
    <source>
        <dbReference type="ARBA" id="ARBA00004651"/>
    </source>
</evidence>
<sequence length="211" mass="22161">MTDARRATPESPPDGVKHSIPEDVLGILTGTFVASLGLFLLKSVGAVTGGTAGLALLVGYAVDIPFGVLFVLVNLPFFLLAIRRKGWDFTLRTGLCIVLVSAFSALHPLVFGELHLNTVYGVLAGNLLAGVGLLILFRHRSSVGGFGILALVLQDTLGWRAGYVQMVLDGCVVLLALTIVPVDTVLLSAGGAVLLNLVLALNHRPGRYTGH</sequence>
<proteinExistence type="predicted"/>
<evidence type="ECO:0000256" key="5">
    <source>
        <dbReference type="ARBA" id="ARBA00023136"/>
    </source>
</evidence>
<evidence type="ECO:0000313" key="7">
    <source>
        <dbReference type="EMBL" id="BDZ41875.1"/>
    </source>
</evidence>
<evidence type="ECO:0000256" key="3">
    <source>
        <dbReference type="ARBA" id="ARBA00022692"/>
    </source>
</evidence>
<keyword evidence="4 6" id="KW-1133">Transmembrane helix</keyword>
<dbReference type="Proteomes" id="UP001321475">
    <property type="component" value="Chromosome"/>
</dbReference>
<reference evidence="8" key="1">
    <citation type="journal article" date="2019" name="Int. J. Syst. Evol. Microbiol.">
        <title>The Global Catalogue of Microorganisms (GCM) 10K type strain sequencing project: providing services to taxonomists for standard genome sequencing and annotation.</title>
        <authorList>
            <consortium name="The Broad Institute Genomics Platform"/>
            <consortium name="The Broad Institute Genome Sequencing Center for Infectious Disease"/>
            <person name="Wu L."/>
            <person name="Ma J."/>
        </authorList>
    </citation>
    <scope>NUCLEOTIDE SEQUENCE [LARGE SCALE GENOMIC DNA]</scope>
    <source>
        <strain evidence="8">NBRC 108565</strain>
    </source>
</reference>
<evidence type="ECO:0000256" key="4">
    <source>
        <dbReference type="ARBA" id="ARBA00022989"/>
    </source>
</evidence>
<feature type="transmembrane region" description="Helical" evidence="6">
    <location>
        <begin position="89"/>
        <end position="106"/>
    </location>
</feature>
<comment type="subcellular location">
    <subcellularLocation>
        <location evidence="1">Cell membrane</location>
        <topology evidence="1">Multi-pass membrane protein</topology>
    </subcellularLocation>
</comment>
<keyword evidence="3 6" id="KW-0812">Transmembrane</keyword>
<keyword evidence="5 6" id="KW-0472">Membrane</keyword>
<organism evidence="7 8">
    <name type="scientific">Paraoerskovia sediminicola</name>
    <dbReference type="NCBI Taxonomy" id="1138587"/>
    <lineage>
        <taxon>Bacteria</taxon>
        <taxon>Bacillati</taxon>
        <taxon>Actinomycetota</taxon>
        <taxon>Actinomycetes</taxon>
        <taxon>Micrococcales</taxon>
        <taxon>Cellulomonadaceae</taxon>
        <taxon>Paraoerskovia</taxon>
    </lineage>
</organism>
<dbReference type="EMBL" id="AP027729">
    <property type="protein sequence ID" value="BDZ41875.1"/>
    <property type="molecule type" value="Genomic_DNA"/>
</dbReference>
<dbReference type="InterPro" id="IPR051461">
    <property type="entry name" value="UPF0750_membrane"/>
</dbReference>
<dbReference type="RefSeq" id="WP_286218954.1">
    <property type="nucleotide sequence ID" value="NZ_AP027729.1"/>
</dbReference>
<keyword evidence="8" id="KW-1185">Reference proteome</keyword>
<protein>
    <submittedName>
        <fullName evidence="7">Membrane protein</fullName>
    </submittedName>
</protein>
<dbReference type="InterPro" id="IPR003740">
    <property type="entry name" value="YitT"/>
</dbReference>
<feature type="transmembrane region" description="Helical" evidence="6">
    <location>
        <begin position="118"/>
        <end position="137"/>
    </location>
</feature>
<evidence type="ECO:0000256" key="6">
    <source>
        <dbReference type="SAM" id="Phobius"/>
    </source>
</evidence>
<feature type="transmembrane region" description="Helical" evidence="6">
    <location>
        <begin position="185"/>
        <end position="202"/>
    </location>
</feature>
<feature type="transmembrane region" description="Helical" evidence="6">
    <location>
        <begin position="64"/>
        <end position="82"/>
    </location>
</feature>
<gene>
    <name evidence="7" type="ORF">GCM10025865_11740</name>
</gene>